<dbReference type="EMBL" id="APBN01000011">
    <property type="protein sequence ID" value="EMT50885.1"/>
    <property type="molecule type" value="Genomic_DNA"/>
</dbReference>
<dbReference type="PANTHER" id="PTHR43646">
    <property type="entry name" value="GLYCOSYLTRANSFERASE"/>
    <property type="match status" value="1"/>
</dbReference>
<evidence type="ECO:0000256" key="8">
    <source>
        <dbReference type="ARBA" id="ARBA00037904"/>
    </source>
</evidence>
<dbReference type="RefSeq" id="WP_003390406.1">
    <property type="nucleotide sequence ID" value="NZ_APBN01000011.1"/>
</dbReference>
<evidence type="ECO:0000256" key="10">
    <source>
        <dbReference type="ARBA" id="ARBA00040345"/>
    </source>
</evidence>
<comment type="similarity">
    <text evidence="9">Belongs to the glycosyltransferase 2 family. CrtQ subfamily.</text>
</comment>
<dbReference type="Pfam" id="PF00535">
    <property type="entry name" value="Glycos_transf_2"/>
    <property type="match status" value="1"/>
</dbReference>
<evidence type="ECO:0000256" key="6">
    <source>
        <dbReference type="ARBA" id="ARBA00023136"/>
    </source>
</evidence>
<accession>M8E5Z2</accession>
<sequence length="309" mass="34924">MIIYKPKRKGQVTKRKAMVKTGKRPAKKKAARRKRLPLLDSLQTRQNMQRLSVIIPVRDEERTIGKVLKQVVRLRPKEIIVIANGSRDRTIQIATTYNVTCLSYPFPLGHDVGRAIGAKEASGDVLLFLDGDIVIPAERLQRFVKACYLGADISLNNVNRFFNNTARIDAVSMAKSYLNRLLLRPDLGFSSMTAVPHAMKRSVAAWLGYDSLMVPPLAQAKAILQGMRVVQSASVDVLRTNRKRIINQKTNNLVKDLILGDHMEALSFLQSMKSERVFFFDQLRRRHIFGHIGRTAKLASNHFVLPNDV</sequence>
<dbReference type="Gene3D" id="3.90.550.10">
    <property type="entry name" value="Spore Coat Polysaccharide Biosynthesis Protein SpsA, Chain A"/>
    <property type="match status" value="1"/>
</dbReference>
<keyword evidence="2" id="KW-1003">Cell membrane</keyword>
<keyword evidence="3" id="KW-0328">Glycosyltransferase</keyword>
<keyword evidence="4 12" id="KW-0808">Transferase</keyword>
<evidence type="ECO:0000256" key="4">
    <source>
        <dbReference type="ARBA" id="ARBA00022679"/>
    </source>
</evidence>
<keyword evidence="5" id="KW-0125">Carotenoid biosynthesis</keyword>
<dbReference type="PANTHER" id="PTHR43646:SF2">
    <property type="entry name" value="GLYCOSYLTRANSFERASE 2-LIKE DOMAIN-CONTAINING PROTEIN"/>
    <property type="match status" value="1"/>
</dbReference>
<dbReference type="PATRIC" id="fig|1300222.3.peg.4159"/>
<dbReference type="Proteomes" id="UP000012081">
    <property type="component" value="Unassembled WGS sequence"/>
</dbReference>
<evidence type="ECO:0000313" key="12">
    <source>
        <dbReference type="EMBL" id="EMT50885.1"/>
    </source>
</evidence>
<keyword evidence="6" id="KW-0472">Membrane</keyword>
<evidence type="ECO:0000256" key="1">
    <source>
        <dbReference type="ARBA" id="ARBA00004236"/>
    </source>
</evidence>
<dbReference type="GO" id="GO:0016117">
    <property type="term" value="P:carotenoid biosynthetic process"/>
    <property type="evidence" value="ECO:0007669"/>
    <property type="project" value="UniProtKB-KW"/>
</dbReference>
<evidence type="ECO:0000259" key="11">
    <source>
        <dbReference type="Pfam" id="PF00535"/>
    </source>
</evidence>
<reference evidence="12 13" key="1">
    <citation type="submission" date="2013-03" db="EMBL/GenBank/DDBJ databases">
        <title>Assembly of a new bacterial strain Brevibacillus borstelensis AK1.</title>
        <authorList>
            <person name="Rajan I."/>
            <person name="PoliReddy D."/>
            <person name="Sugumar T."/>
            <person name="Rathinam K."/>
            <person name="Alqarawi S."/>
            <person name="Khalil A.B."/>
            <person name="Sivakumar N."/>
        </authorList>
    </citation>
    <scope>NUCLEOTIDE SEQUENCE [LARGE SCALE GENOMIC DNA]</scope>
    <source>
        <strain evidence="12 13">AK1</strain>
    </source>
</reference>
<evidence type="ECO:0000313" key="13">
    <source>
        <dbReference type="Proteomes" id="UP000012081"/>
    </source>
</evidence>
<name>M8E5Z2_9BACL</name>
<comment type="pathway">
    <text evidence="8">Carotenoid biosynthesis; staphyloxanthin biosynthesis; staphyloxanthin from farnesyl diphosphate: step 4/5.</text>
</comment>
<evidence type="ECO:0000256" key="5">
    <source>
        <dbReference type="ARBA" id="ARBA00022746"/>
    </source>
</evidence>
<feature type="domain" description="Glycosyltransferase 2-like" evidence="11">
    <location>
        <begin position="52"/>
        <end position="173"/>
    </location>
</feature>
<dbReference type="GO" id="GO:0016757">
    <property type="term" value="F:glycosyltransferase activity"/>
    <property type="evidence" value="ECO:0007669"/>
    <property type="project" value="UniProtKB-KW"/>
</dbReference>
<evidence type="ECO:0000256" key="3">
    <source>
        <dbReference type="ARBA" id="ARBA00022676"/>
    </source>
</evidence>
<proteinExistence type="inferred from homology"/>
<gene>
    <name evidence="12" type="ORF">I532_19806</name>
</gene>
<dbReference type="InterPro" id="IPR001173">
    <property type="entry name" value="Glyco_trans_2-like"/>
</dbReference>
<keyword evidence="13" id="KW-1185">Reference proteome</keyword>
<dbReference type="OrthoDB" id="2902148at2"/>
<protein>
    <recommendedName>
        <fullName evidence="10">4,4'-diaponeurosporenoate glycosyltransferase</fullName>
    </recommendedName>
</protein>
<dbReference type="SUPFAM" id="SSF53448">
    <property type="entry name" value="Nucleotide-diphospho-sugar transferases"/>
    <property type="match status" value="1"/>
</dbReference>
<evidence type="ECO:0000256" key="9">
    <source>
        <dbReference type="ARBA" id="ARBA00038120"/>
    </source>
</evidence>
<organism evidence="12 13">
    <name type="scientific">Brevibacillus borstelensis AK1</name>
    <dbReference type="NCBI Taxonomy" id="1300222"/>
    <lineage>
        <taxon>Bacteria</taxon>
        <taxon>Bacillati</taxon>
        <taxon>Bacillota</taxon>
        <taxon>Bacilli</taxon>
        <taxon>Bacillales</taxon>
        <taxon>Paenibacillaceae</taxon>
        <taxon>Brevibacillus</taxon>
    </lineage>
</organism>
<comment type="caution">
    <text evidence="12">The sequence shown here is derived from an EMBL/GenBank/DDBJ whole genome shotgun (WGS) entry which is preliminary data.</text>
</comment>
<dbReference type="STRING" id="1300222.I532_19806"/>
<evidence type="ECO:0000256" key="2">
    <source>
        <dbReference type="ARBA" id="ARBA00022475"/>
    </source>
</evidence>
<dbReference type="AlphaFoldDB" id="M8E5Z2"/>
<dbReference type="GO" id="GO:0005886">
    <property type="term" value="C:plasma membrane"/>
    <property type="evidence" value="ECO:0007669"/>
    <property type="project" value="UniProtKB-SubCell"/>
</dbReference>
<comment type="subcellular location">
    <subcellularLocation>
        <location evidence="1">Cell membrane</location>
    </subcellularLocation>
</comment>
<evidence type="ECO:0000256" key="7">
    <source>
        <dbReference type="ARBA" id="ARBA00037281"/>
    </source>
</evidence>
<comment type="function">
    <text evidence="7">Catalyzes the glycosylation of 4,4'-diaponeurosporenoate, i.e. the esterification of glucose at the C1'' position with the carboxyl group of 4,4'-diaponeurosporenic acid, to form glycosyl-4,4'-diaponeurosporenoate. This is a step in the biosynthesis of staphyloxanthin, an orange pigment present in most staphylococci strains.</text>
</comment>
<dbReference type="InterPro" id="IPR029044">
    <property type="entry name" value="Nucleotide-diphossugar_trans"/>
</dbReference>